<dbReference type="Pfam" id="PF09948">
    <property type="entry name" value="PpoB2"/>
    <property type="match status" value="1"/>
</dbReference>
<evidence type="ECO:0000313" key="3">
    <source>
        <dbReference type="Proteomes" id="UP000220034"/>
    </source>
</evidence>
<name>A0A2C9CVL8_9RHOB</name>
<feature type="transmembrane region" description="Helical" evidence="1">
    <location>
        <begin position="180"/>
        <end position="197"/>
    </location>
</feature>
<keyword evidence="1" id="KW-1133">Transmembrane helix</keyword>
<gene>
    <name evidence="2" type="ORF">SAMN06273572_10976</name>
</gene>
<accession>A0A2C9CVL8</accession>
<dbReference type="OrthoDB" id="164118at2"/>
<dbReference type="AlphaFoldDB" id="A0A2C9CVL8"/>
<feature type="transmembrane region" description="Helical" evidence="1">
    <location>
        <begin position="142"/>
        <end position="168"/>
    </location>
</feature>
<feature type="transmembrane region" description="Helical" evidence="1">
    <location>
        <begin position="278"/>
        <end position="299"/>
    </location>
</feature>
<sequence length="300" mass="32126">MDGMLARTRAIAWLLFFAGCLGAWVLLFNWSNDMQVNLFGFPQETPEMAAMPGMAAIPIDGAMQSDAMMADPQPDAAMGRMMDVDAMPAMDGMGNMMAMDRFSPLFLMWAVMMAAMMLPTFVPTARTFMDLLEAEIARPIGLIGLTMGYSTIWLGVAAILAVVQLGLIAVGLTGGMGQSMSPWFSAILLIVAGLYQFTNAKERCVHYCRSPMSMFLANFRPGLRGGIRLGFATGGYCAGCCWGLMAIGFAGGMMSLLWMGLATLLMTLEKLPSIGRWLTAPVGIGLVALGVWVAAHALIG</sequence>
<reference evidence="3" key="1">
    <citation type="submission" date="2017-09" db="EMBL/GenBank/DDBJ databases">
        <authorList>
            <person name="Varghese N."/>
            <person name="Submissions S."/>
        </authorList>
    </citation>
    <scope>NUCLEOTIDE SEQUENCE [LARGE SCALE GENOMIC DNA]</scope>
    <source>
        <strain evidence="3">C7</strain>
    </source>
</reference>
<evidence type="ECO:0000313" key="2">
    <source>
        <dbReference type="EMBL" id="SOH95317.1"/>
    </source>
</evidence>
<keyword evidence="1" id="KW-0812">Transmembrane</keyword>
<dbReference type="EMBL" id="OCTN01000009">
    <property type="protein sequence ID" value="SOH95317.1"/>
    <property type="molecule type" value="Genomic_DNA"/>
</dbReference>
<proteinExistence type="predicted"/>
<feature type="transmembrane region" description="Helical" evidence="1">
    <location>
        <begin position="12"/>
        <end position="30"/>
    </location>
</feature>
<protein>
    <submittedName>
        <fullName evidence="2">Predicted metal-binding integral membrane protein</fullName>
    </submittedName>
</protein>
<dbReference type="PROSITE" id="PS51257">
    <property type="entry name" value="PROKAR_LIPOPROTEIN"/>
    <property type="match status" value="1"/>
</dbReference>
<feature type="transmembrane region" description="Helical" evidence="1">
    <location>
        <begin position="102"/>
        <end position="122"/>
    </location>
</feature>
<evidence type="ECO:0000256" key="1">
    <source>
        <dbReference type="SAM" id="Phobius"/>
    </source>
</evidence>
<organism evidence="2 3">
    <name type="scientific">Pontivivens marinum</name>
    <dbReference type="NCBI Taxonomy" id="1690039"/>
    <lineage>
        <taxon>Bacteria</taxon>
        <taxon>Pseudomonadati</taxon>
        <taxon>Pseudomonadota</taxon>
        <taxon>Alphaproteobacteria</taxon>
        <taxon>Rhodobacterales</taxon>
        <taxon>Paracoccaceae</taxon>
        <taxon>Pontivivens</taxon>
    </lineage>
</organism>
<dbReference type="Proteomes" id="UP000220034">
    <property type="component" value="Unassembled WGS sequence"/>
</dbReference>
<keyword evidence="1" id="KW-0472">Membrane</keyword>
<keyword evidence="3" id="KW-1185">Reference proteome</keyword>
<feature type="transmembrane region" description="Helical" evidence="1">
    <location>
        <begin position="229"/>
        <end position="258"/>
    </location>
</feature>
<dbReference type="InterPro" id="IPR018688">
    <property type="entry name" value="PpoB2-like"/>
</dbReference>